<dbReference type="AlphaFoldDB" id="X0V7C8"/>
<feature type="transmembrane region" description="Helical" evidence="1">
    <location>
        <begin position="92"/>
        <end position="122"/>
    </location>
</feature>
<reference evidence="3" key="1">
    <citation type="journal article" date="2014" name="Front. Microbiol.">
        <title>High frequency of phylogenetically diverse reductive dehalogenase-homologous genes in deep subseafloor sedimentary metagenomes.</title>
        <authorList>
            <person name="Kawai M."/>
            <person name="Futagami T."/>
            <person name="Toyoda A."/>
            <person name="Takaki Y."/>
            <person name="Nishi S."/>
            <person name="Hori S."/>
            <person name="Arai W."/>
            <person name="Tsubouchi T."/>
            <person name="Morono Y."/>
            <person name="Uchiyama I."/>
            <person name="Ito T."/>
            <person name="Fujiyama A."/>
            <person name="Inagaki F."/>
            <person name="Takami H."/>
        </authorList>
    </citation>
    <scope>NUCLEOTIDE SEQUENCE</scope>
    <source>
        <strain evidence="3">Expedition CK06-06</strain>
    </source>
</reference>
<dbReference type="PANTHER" id="PTHR14969">
    <property type="entry name" value="SPHINGOSINE-1-PHOSPHATE PHOSPHOHYDROLASE"/>
    <property type="match status" value="1"/>
</dbReference>
<evidence type="ECO:0000256" key="1">
    <source>
        <dbReference type="SAM" id="Phobius"/>
    </source>
</evidence>
<dbReference type="SMART" id="SM00014">
    <property type="entry name" value="acidPPc"/>
    <property type="match status" value="1"/>
</dbReference>
<evidence type="ECO:0000259" key="2">
    <source>
        <dbReference type="SMART" id="SM00014"/>
    </source>
</evidence>
<dbReference type="GO" id="GO:0050380">
    <property type="term" value="F:undecaprenyl-diphosphatase activity"/>
    <property type="evidence" value="ECO:0007669"/>
    <property type="project" value="InterPro"/>
</dbReference>
<feature type="transmembrane region" description="Helical" evidence="1">
    <location>
        <begin position="44"/>
        <end position="62"/>
    </location>
</feature>
<organism evidence="3">
    <name type="scientific">marine sediment metagenome</name>
    <dbReference type="NCBI Taxonomy" id="412755"/>
    <lineage>
        <taxon>unclassified sequences</taxon>
        <taxon>metagenomes</taxon>
        <taxon>ecological metagenomes</taxon>
    </lineage>
</organism>
<protein>
    <recommendedName>
        <fullName evidence="2">Phosphatidic acid phosphatase type 2/haloperoxidase domain-containing protein</fullName>
    </recommendedName>
</protein>
<feature type="transmembrane region" description="Helical" evidence="1">
    <location>
        <begin position="134"/>
        <end position="155"/>
    </location>
</feature>
<dbReference type="EMBL" id="BARS01024389">
    <property type="protein sequence ID" value="GAG07287.1"/>
    <property type="molecule type" value="Genomic_DNA"/>
</dbReference>
<dbReference type="Gene3D" id="1.20.144.10">
    <property type="entry name" value="Phosphatidic acid phosphatase type 2/haloperoxidase"/>
    <property type="match status" value="1"/>
</dbReference>
<evidence type="ECO:0000313" key="3">
    <source>
        <dbReference type="EMBL" id="GAG07287.1"/>
    </source>
</evidence>
<keyword evidence="1" id="KW-0812">Transmembrane</keyword>
<dbReference type="InterPro" id="IPR033879">
    <property type="entry name" value="UPP_Pase"/>
</dbReference>
<keyword evidence="1" id="KW-0472">Membrane</keyword>
<dbReference type="SUPFAM" id="SSF48317">
    <property type="entry name" value="Acid phosphatase/Vanadium-dependent haloperoxidase"/>
    <property type="match status" value="1"/>
</dbReference>
<dbReference type="Pfam" id="PF01569">
    <property type="entry name" value="PAP2"/>
    <property type="match status" value="1"/>
</dbReference>
<gene>
    <name evidence="3" type="ORF">S01H1_38718</name>
</gene>
<feature type="non-terminal residue" evidence="3">
    <location>
        <position position="1"/>
    </location>
</feature>
<dbReference type="PANTHER" id="PTHR14969:SF13">
    <property type="entry name" value="AT30094P"/>
    <property type="match status" value="1"/>
</dbReference>
<feature type="transmembrane region" description="Helical" evidence="1">
    <location>
        <begin position="12"/>
        <end position="32"/>
    </location>
</feature>
<comment type="caution">
    <text evidence="3">The sequence shown here is derived from an EMBL/GenBank/DDBJ whole genome shotgun (WGS) entry which is preliminary data.</text>
</comment>
<feature type="domain" description="Phosphatidic acid phosphatase type 2/haloperoxidase" evidence="2">
    <location>
        <begin position="40"/>
        <end position="149"/>
    </location>
</feature>
<sequence length="182" mass="19762">PDANPLTIDAAIVIAVALIYLIPLLLVGLWLWGDERKRNAALRAFLVVSIGIGLNQILALVWPHPRPFMIGLGQTWLAHAADSSFPSDHATVFAGVGVTLLFAGEVGLACATWAVGLCVAWARIYLGVHFPLDMLGALGVAAVAYAITLPLWHALGEPATRFVQRLYRQVMAWPIDRGWVHR</sequence>
<keyword evidence="1" id="KW-1133">Transmembrane helix</keyword>
<dbReference type="GO" id="GO:0005886">
    <property type="term" value="C:plasma membrane"/>
    <property type="evidence" value="ECO:0007669"/>
    <property type="project" value="InterPro"/>
</dbReference>
<dbReference type="CDD" id="cd03385">
    <property type="entry name" value="PAP2_BcrC_like"/>
    <property type="match status" value="1"/>
</dbReference>
<accession>X0V7C8</accession>
<name>X0V7C8_9ZZZZ</name>
<proteinExistence type="predicted"/>
<dbReference type="InterPro" id="IPR000326">
    <property type="entry name" value="PAP2/HPO"/>
</dbReference>
<dbReference type="InterPro" id="IPR036938">
    <property type="entry name" value="PAP2/HPO_sf"/>
</dbReference>